<dbReference type="EnsemblMetazoa" id="Aqu2.1.28516_001">
    <property type="protein sequence ID" value="Aqu2.1.28516_001"/>
    <property type="gene ID" value="Aqu2.1.28516"/>
</dbReference>
<proteinExistence type="predicted"/>
<feature type="transmembrane region" description="Helical" evidence="2">
    <location>
        <begin position="254"/>
        <end position="279"/>
    </location>
</feature>
<evidence type="ECO:0000256" key="2">
    <source>
        <dbReference type="SAM" id="Phobius"/>
    </source>
</evidence>
<accession>A0A1X7ULG6</accession>
<feature type="transmembrane region" description="Helical" evidence="2">
    <location>
        <begin position="56"/>
        <end position="79"/>
    </location>
</feature>
<feature type="transmembrane region" description="Helical" evidence="2">
    <location>
        <begin position="428"/>
        <end position="450"/>
    </location>
</feature>
<protein>
    <submittedName>
        <fullName evidence="3">Uncharacterized protein</fullName>
    </submittedName>
</protein>
<keyword evidence="2" id="KW-0472">Membrane</keyword>
<dbReference type="InParanoid" id="A0A1X7ULG6"/>
<sequence>MSLIGCCKCSLKWFFYCLSFVAFQCVPDVKTPDVKTPDVKTMTHCRKVGCSIFFTIYMWICTIILGLAINLFPTVLLIMDWSLCPINYYNICYTLEFHSSDPKSSKVPIIVLRSEDDDGDYLDREDTRTAVQPFNDLAKFTLLSICFSTFVSYFIFIIALIRHYYCNYIYCSKCRCDYQRLANEDNESGDNASESGDNASESGDNASELGDNASIKPVPYPFDNDDDNFFITIDETEAHTTCCCKKRPTNFFYFYLFLLTNLVFWLAMVILFCITQYGIHKEVKEIGRNITEISKILEITSAAAYFYSHFCTMMSCFIFSKIMYGIQKKIKEQKNESEKIIIPNNNDGESISDSVKLQKLIKADEIFLECATKALSCFQFWFFIHWIFYIITSFLTIALSIEALLLIIRATQHHIQPGVHFSDAEMCLLAILSFSNVLMFIYPCFQAASITRARKKYIRDLTKKYAKTDKKEIVDSYVKYLQSREFGFRLYVGCTHIPFNLNVAYTSILIGAFGIVL</sequence>
<feature type="transmembrane region" description="Helical" evidence="2">
    <location>
        <begin position="142"/>
        <end position="165"/>
    </location>
</feature>
<feature type="transmembrane region" description="Helical" evidence="2">
    <location>
        <begin position="304"/>
        <end position="324"/>
    </location>
</feature>
<feature type="region of interest" description="Disordered" evidence="1">
    <location>
        <begin position="187"/>
        <end position="212"/>
    </location>
</feature>
<keyword evidence="2" id="KW-1133">Transmembrane helix</keyword>
<feature type="compositionally biased region" description="Polar residues" evidence="1">
    <location>
        <begin position="189"/>
        <end position="205"/>
    </location>
</feature>
<dbReference type="AlphaFoldDB" id="A0A1X7ULG6"/>
<organism evidence="3">
    <name type="scientific">Amphimedon queenslandica</name>
    <name type="common">Sponge</name>
    <dbReference type="NCBI Taxonomy" id="400682"/>
    <lineage>
        <taxon>Eukaryota</taxon>
        <taxon>Metazoa</taxon>
        <taxon>Porifera</taxon>
        <taxon>Demospongiae</taxon>
        <taxon>Heteroscleromorpha</taxon>
        <taxon>Haplosclerida</taxon>
        <taxon>Niphatidae</taxon>
        <taxon>Amphimedon</taxon>
    </lineage>
</organism>
<evidence type="ECO:0000313" key="3">
    <source>
        <dbReference type="EnsemblMetazoa" id="Aqu2.1.28516_001"/>
    </source>
</evidence>
<keyword evidence="2" id="KW-0812">Transmembrane</keyword>
<evidence type="ECO:0000256" key="1">
    <source>
        <dbReference type="SAM" id="MobiDB-lite"/>
    </source>
</evidence>
<reference evidence="3" key="1">
    <citation type="submission" date="2017-05" db="UniProtKB">
        <authorList>
            <consortium name="EnsemblMetazoa"/>
        </authorList>
    </citation>
    <scope>IDENTIFICATION</scope>
</reference>
<feature type="transmembrane region" description="Helical" evidence="2">
    <location>
        <begin position="386"/>
        <end position="408"/>
    </location>
</feature>
<name>A0A1X7ULG6_AMPQE</name>